<dbReference type="GO" id="GO:0061630">
    <property type="term" value="F:ubiquitin protein ligase activity"/>
    <property type="evidence" value="ECO:0007669"/>
    <property type="project" value="UniProtKB-EC"/>
</dbReference>
<dbReference type="Gene3D" id="3.90.1750.10">
    <property type="entry name" value="Hect, E3 ligase catalytic domains"/>
    <property type="match status" value="1"/>
</dbReference>
<dbReference type="FunFam" id="3.30.2160.10:FF:000002">
    <property type="entry name" value="Putative Ubiquitin-protein ligase E3C"/>
    <property type="match status" value="1"/>
</dbReference>
<evidence type="ECO:0000259" key="7">
    <source>
        <dbReference type="PROSITE" id="PS50237"/>
    </source>
</evidence>
<feature type="compositionally biased region" description="Low complexity" evidence="6">
    <location>
        <begin position="26"/>
        <end position="91"/>
    </location>
</feature>
<keyword evidence="9" id="KW-1185">Reference proteome</keyword>
<dbReference type="InterPro" id="IPR044611">
    <property type="entry name" value="E3A/B/C-like"/>
</dbReference>
<dbReference type="GO" id="GO:0006511">
    <property type="term" value="P:ubiquitin-dependent protein catabolic process"/>
    <property type="evidence" value="ECO:0007669"/>
    <property type="project" value="TreeGrafter"/>
</dbReference>
<dbReference type="OrthoDB" id="8068875at2759"/>
<dbReference type="Gene3D" id="3.30.2410.10">
    <property type="entry name" value="Hect, E3 ligase catalytic domain"/>
    <property type="match status" value="1"/>
</dbReference>
<feature type="active site" description="Glycyl thioester intermediate" evidence="5">
    <location>
        <position position="1294"/>
    </location>
</feature>
<feature type="region of interest" description="Disordered" evidence="6">
    <location>
        <begin position="332"/>
        <end position="355"/>
    </location>
</feature>
<dbReference type="CDD" id="cd00078">
    <property type="entry name" value="HECTc"/>
    <property type="match status" value="1"/>
</dbReference>
<dbReference type="InterPro" id="IPR035983">
    <property type="entry name" value="Hect_E3_ubiquitin_ligase"/>
</dbReference>
<evidence type="ECO:0000256" key="5">
    <source>
        <dbReference type="PROSITE-ProRule" id="PRU00104"/>
    </source>
</evidence>
<proteinExistence type="predicted"/>
<organism evidence="8 9">
    <name type="scientific">Capsaspora owczarzaki (strain ATCC 30864)</name>
    <dbReference type="NCBI Taxonomy" id="595528"/>
    <lineage>
        <taxon>Eukaryota</taxon>
        <taxon>Filasterea</taxon>
        <taxon>Capsaspora</taxon>
    </lineage>
</organism>
<accession>A0A0D2WK40</accession>
<dbReference type="InParanoid" id="A0A0D2WK40"/>
<evidence type="ECO:0000256" key="6">
    <source>
        <dbReference type="SAM" id="MobiDB-lite"/>
    </source>
</evidence>
<protein>
    <recommendedName>
        <fullName evidence="2">HECT-type E3 ubiquitin transferase</fullName>
        <ecNumber evidence="2">2.3.2.26</ecNumber>
    </recommendedName>
</protein>
<dbReference type="Pfam" id="PF00632">
    <property type="entry name" value="HECT"/>
    <property type="match status" value="1"/>
</dbReference>
<keyword evidence="4 5" id="KW-0833">Ubl conjugation pathway</keyword>
<evidence type="ECO:0000256" key="2">
    <source>
        <dbReference type="ARBA" id="ARBA00012485"/>
    </source>
</evidence>
<dbReference type="EC" id="2.3.2.26" evidence="2"/>
<dbReference type="GO" id="GO:0016874">
    <property type="term" value="F:ligase activity"/>
    <property type="evidence" value="ECO:0007669"/>
    <property type="project" value="UniProtKB-KW"/>
</dbReference>
<dbReference type="Gene3D" id="3.30.2160.10">
    <property type="entry name" value="Hect, E3 ligase catalytic domain"/>
    <property type="match status" value="1"/>
</dbReference>
<dbReference type="PhylomeDB" id="A0A0D2WK40"/>
<dbReference type="InterPro" id="IPR000569">
    <property type="entry name" value="HECT_dom"/>
</dbReference>
<dbReference type="PANTHER" id="PTHR45700:SF3">
    <property type="entry name" value="UBIQUITIN-PROTEIN LIGASE E3B"/>
    <property type="match status" value="1"/>
</dbReference>
<dbReference type="SUPFAM" id="SSF56204">
    <property type="entry name" value="Hect, E3 ligase catalytic domain"/>
    <property type="match status" value="1"/>
</dbReference>
<dbReference type="SMART" id="SM00119">
    <property type="entry name" value="HECTc"/>
    <property type="match status" value="1"/>
</dbReference>
<sequence length="1326" mass="145307">MFQLKPKTATAKDDFVERQRQERQARAQQRSAASATASDTAAVTPATSTPTAATQSASPLAAAGSRSPSLTTPTPTTTSSLTPQATTAQATWSMRSSAASVADTPRPDVPTTSTTTKKYVQPSVDMQIGSALVIQKWTRMFLVKRNLAQKERLTIDLQLAVLQQALAVQSHADSATNNPNVATLVAIPIAATLHAMVARLLFIYHPKHDYPRLVALCKLILASMDAPNNLPSFAALALQRDLTVVWIRQMKRLLVLCVYHVHQASLQLAASGLIATEADAPPAPSAVVPPTHPMSPAIPKAPSTPTPTGLLPSSLPSYFNATRVAAAALSTLPPASSPSSTGPPPQPPLSSNTAAGLPLTSLRMLATFTDASTWKLSQQSPEPLKQSLAKISSTFLQHLNQPQPQTASAKLTLDVAFSSSNFSCETIPVIRTTAVAFLSSFLQAASSPKRNPHIPSAALVISAAMTLFIRPIIASRFSRELVLSFVLEVLSIPALFPRLAAVWPAEGPALFEKLEFLQHVINALEDSQTLKIIFYTLEGNYTLCLIANLVSLFGMHLANARALVVDTPAAPASPSGSAKSAPARALTDRFVEVLHQLLVHDKSYVRKKQTSHANFHPLFGWFSGVTDATLSEAFPQITLQLQNLWKRDVLRAIFADLFKPAFDSPSPSSSSSSSSSIVSEGTPTAPGGTIKKQSLGSKLSAIAHGGSSSSIANTADSLLCMRVRDACQLYETLAGTLVKLKAEVLNALSYASDLLPRLWRFLSTVGPTGNLKVFLDSAVVPEKEPFISILVVFCDACSHLFLVLDDEEIYNMQKPFSMTDLANLSKFLNQFLFTMIWQSPLPRLEALLAAIDADTTARLLRSSHRLLTLLYERDARRPFTSGDHWLIPELKSSAFDSDWRGKGSRSRALLRYIPHCIPFRRRVDLFRKQIDATKGDRDDADARPSMLVRVRRNAVLDDGFRQLCNTNGDTMRGVIRVKFTNAQGLDEAGIDQDGVFKEFLEETIKQAFDPNLGLFRTTSSNLLYPSLTSRLQEDHVKLFEFVGRMLGKALYEGIVVEVPFAHFFLSKLLGRHNGFDELSSLDPDLYKNLAFIKRYDGDVEDLGLTFSVDEDLFGTVVTNDLKPGGRAVSVTTANRILYVHLMADFRMNTQLRVQSQAFIHGFRTVIPDSSLRIFSSSELQKLISGDSVDFDVSDLRRHTTYYGGYHDSHRTVQWLWECVAELDTKERCLFLKFVTSCSKPPILGFAHLHPTFSVRCVEDQEDEHVIIDESITGTLRGLFSGGRDTNRLPTASTCFNLLKLPNYKKKKTLKEKLRYAINAGAGFELS</sequence>
<gene>
    <name evidence="8" type="ORF">CAOG_001847</name>
</gene>
<evidence type="ECO:0000256" key="3">
    <source>
        <dbReference type="ARBA" id="ARBA00022679"/>
    </source>
</evidence>
<dbReference type="PANTHER" id="PTHR45700">
    <property type="entry name" value="UBIQUITIN-PROTEIN LIGASE E3C"/>
    <property type="match status" value="1"/>
</dbReference>
<feature type="region of interest" description="Disordered" evidence="6">
    <location>
        <begin position="281"/>
        <end position="309"/>
    </location>
</feature>
<dbReference type="PROSITE" id="PS50237">
    <property type="entry name" value="HECT"/>
    <property type="match status" value="1"/>
</dbReference>
<feature type="region of interest" description="Disordered" evidence="6">
    <location>
        <begin position="1"/>
        <end position="116"/>
    </location>
</feature>
<evidence type="ECO:0000313" key="8">
    <source>
        <dbReference type="EMBL" id="KJE90545.1"/>
    </source>
</evidence>
<feature type="compositionally biased region" description="Basic and acidic residues" evidence="6">
    <location>
        <begin position="10"/>
        <end position="25"/>
    </location>
</feature>
<dbReference type="STRING" id="595528.A0A0D2WK40"/>
<feature type="domain" description="HECT" evidence="7">
    <location>
        <begin position="967"/>
        <end position="1326"/>
    </location>
</feature>
<keyword evidence="3" id="KW-0808">Transferase</keyword>
<dbReference type="Proteomes" id="UP000008743">
    <property type="component" value="Unassembled WGS sequence"/>
</dbReference>
<evidence type="ECO:0000256" key="1">
    <source>
        <dbReference type="ARBA" id="ARBA00000885"/>
    </source>
</evidence>
<dbReference type="GO" id="GO:0000209">
    <property type="term" value="P:protein polyubiquitination"/>
    <property type="evidence" value="ECO:0007669"/>
    <property type="project" value="InterPro"/>
</dbReference>
<dbReference type="EMBL" id="KE346361">
    <property type="protein sequence ID" value="KJE90545.1"/>
    <property type="molecule type" value="Genomic_DNA"/>
</dbReference>
<feature type="compositionally biased region" description="Low complexity" evidence="6">
    <location>
        <begin position="664"/>
        <end position="676"/>
    </location>
</feature>
<comment type="catalytic activity">
    <reaction evidence="1">
        <text>S-ubiquitinyl-[E2 ubiquitin-conjugating enzyme]-L-cysteine + [acceptor protein]-L-lysine = [E2 ubiquitin-conjugating enzyme]-L-cysteine + N(6)-ubiquitinyl-[acceptor protein]-L-lysine.</text>
        <dbReference type="EC" id="2.3.2.26"/>
    </reaction>
</comment>
<evidence type="ECO:0000313" key="9">
    <source>
        <dbReference type="Proteomes" id="UP000008743"/>
    </source>
</evidence>
<evidence type="ECO:0000256" key="4">
    <source>
        <dbReference type="ARBA" id="ARBA00022786"/>
    </source>
</evidence>
<feature type="region of interest" description="Disordered" evidence="6">
    <location>
        <begin position="663"/>
        <end position="691"/>
    </location>
</feature>
<reference evidence="9" key="1">
    <citation type="submission" date="2011-02" db="EMBL/GenBank/DDBJ databases">
        <title>The Genome Sequence of Capsaspora owczarzaki ATCC 30864.</title>
        <authorList>
            <person name="Russ C."/>
            <person name="Cuomo C."/>
            <person name="Burger G."/>
            <person name="Gray M.W."/>
            <person name="Holland P.W.H."/>
            <person name="King N."/>
            <person name="Lang F.B.F."/>
            <person name="Roger A.J."/>
            <person name="Ruiz-Trillo I."/>
            <person name="Young S.K."/>
            <person name="Zeng Q."/>
            <person name="Gargeya S."/>
            <person name="Alvarado L."/>
            <person name="Berlin A."/>
            <person name="Chapman S.B."/>
            <person name="Chen Z."/>
            <person name="Freedman E."/>
            <person name="Gellesch M."/>
            <person name="Goldberg J."/>
            <person name="Griggs A."/>
            <person name="Gujja S."/>
            <person name="Heilman E."/>
            <person name="Heiman D."/>
            <person name="Howarth C."/>
            <person name="Mehta T."/>
            <person name="Neiman D."/>
            <person name="Pearson M."/>
            <person name="Roberts A."/>
            <person name="Saif S."/>
            <person name="Shea T."/>
            <person name="Shenoy N."/>
            <person name="Sisk P."/>
            <person name="Stolte C."/>
            <person name="Sykes S."/>
            <person name="White J."/>
            <person name="Yandava C."/>
            <person name="Haas B."/>
            <person name="Nusbaum C."/>
            <person name="Birren B."/>
        </authorList>
    </citation>
    <scope>NUCLEOTIDE SEQUENCE</scope>
    <source>
        <strain evidence="9">ATCC 30864</strain>
    </source>
</reference>
<keyword evidence="8" id="KW-0436">Ligase</keyword>
<dbReference type="eggNOG" id="KOG4427">
    <property type="taxonomic scope" value="Eukaryota"/>
</dbReference>
<name>A0A0D2WK40_CAPO3</name>